<feature type="domain" description="ABC transporter" evidence="9">
    <location>
        <begin position="4"/>
        <end position="235"/>
    </location>
</feature>
<dbReference type="PROSITE" id="PS00211">
    <property type="entry name" value="ABC_TRANSPORTER_1"/>
    <property type="match status" value="1"/>
</dbReference>
<dbReference type="AlphaFoldDB" id="A0A7W5Z4Z6"/>
<keyword evidence="8" id="KW-0472">Membrane</keyword>
<dbReference type="PROSITE" id="PS50893">
    <property type="entry name" value="ABC_TRANSPORTER_2"/>
    <property type="match status" value="1"/>
</dbReference>
<dbReference type="InterPro" id="IPR047641">
    <property type="entry name" value="ABC_transpr_MalK/UgpC-like"/>
</dbReference>
<dbReference type="InterPro" id="IPR003593">
    <property type="entry name" value="AAA+_ATPase"/>
</dbReference>
<dbReference type="Gene3D" id="3.40.50.300">
    <property type="entry name" value="P-loop containing nucleotide triphosphate hydrolases"/>
    <property type="match status" value="1"/>
</dbReference>
<keyword evidence="5" id="KW-0547">Nucleotide-binding</keyword>
<keyword evidence="10" id="KW-0378">Hydrolase</keyword>
<keyword evidence="6 10" id="KW-0067">ATP-binding</keyword>
<dbReference type="Gene3D" id="2.40.50.140">
    <property type="entry name" value="Nucleic acid-binding proteins"/>
    <property type="match status" value="1"/>
</dbReference>
<dbReference type="SUPFAM" id="SSF52540">
    <property type="entry name" value="P-loop containing nucleoside triphosphate hydrolases"/>
    <property type="match status" value="1"/>
</dbReference>
<dbReference type="SUPFAM" id="SSF50331">
    <property type="entry name" value="MOP-like"/>
    <property type="match status" value="1"/>
</dbReference>
<dbReference type="InterPro" id="IPR008995">
    <property type="entry name" value="Mo/tungstate-bd_C_term_dom"/>
</dbReference>
<accession>A0A7W5Z4Z6</accession>
<keyword evidence="3" id="KW-0813">Transport</keyword>
<evidence type="ECO:0000259" key="9">
    <source>
        <dbReference type="PROSITE" id="PS50893"/>
    </source>
</evidence>
<dbReference type="GO" id="GO:0140359">
    <property type="term" value="F:ABC-type transporter activity"/>
    <property type="evidence" value="ECO:0007669"/>
    <property type="project" value="InterPro"/>
</dbReference>
<gene>
    <name evidence="10" type="ORF">FHS81_002361</name>
</gene>
<dbReference type="InterPro" id="IPR012340">
    <property type="entry name" value="NA-bd_OB-fold"/>
</dbReference>
<reference evidence="10 11" key="1">
    <citation type="submission" date="2020-08" db="EMBL/GenBank/DDBJ databases">
        <title>Genomic Encyclopedia of Type Strains, Phase IV (KMG-IV): sequencing the most valuable type-strain genomes for metagenomic binning, comparative biology and taxonomic classification.</title>
        <authorList>
            <person name="Goeker M."/>
        </authorList>
    </citation>
    <scope>NUCLEOTIDE SEQUENCE [LARGE SCALE GENOMIC DNA]</scope>
    <source>
        <strain evidence="10 11">DSM 28760</strain>
    </source>
</reference>
<sequence length="362" mass="39884">MSSLTVESVTRIHNNGFTALADISFHVADRALAAIIGPSGCGKSTLLRLIAGLDPATSGRIRLGDRDVTGVAPGKRNVAMVFQSYALYPHFTVFENIAFPLRTRKVPRETVRREVEKVAELVQMTSRLHEKPVRLSGGQKQRVAIARAIVRQPEIFLMDEPLSNLDASLRMEMRQELRELQQKLGTTMIYVTHDQAEAMTMADDLIVLRNGVIEQAGEPMHLYQQPVNRFVAAFIGSPRMNIFDISNTGGQQSNELLHRLRTAGGEAISRQSPAFVGIRPEAFRLFSDPANDKAITVHVEVSSVERHGVQTLVHGRIPDFPAAAQTICLFPGDFRTSTGDLLKLSVAETGIHLFDDAGKRLG</sequence>
<dbReference type="InterPro" id="IPR017871">
    <property type="entry name" value="ABC_transporter-like_CS"/>
</dbReference>
<name>A0A7W5Z4Z6_9HYPH</name>
<dbReference type="GO" id="GO:0005524">
    <property type="term" value="F:ATP binding"/>
    <property type="evidence" value="ECO:0007669"/>
    <property type="project" value="UniProtKB-KW"/>
</dbReference>
<dbReference type="CDD" id="cd03301">
    <property type="entry name" value="ABC_MalK_N"/>
    <property type="match status" value="1"/>
</dbReference>
<dbReference type="InterPro" id="IPR015855">
    <property type="entry name" value="ABC_transpr_MalK-like"/>
</dbReference>
<dbReference type="EC" id="3.6.3.-" evidence="10"/>
<evidence type="ECO:0000256" key="2">
    <source>
        <dbReference type="ARBA" id="ARBA00005417"/>
    </source>
</evidence>
<evidence type="ECO:0000313" key="10">
    <source>
        <dbReference type="EMBL" id="MBB3810265.1"/>
    </source>
</evidence>
<dbReference type="Pfam" id="PF00005">
    <property type="entry name" value="ABC_tran"/>
    <property type="match status" value="1"/>
</dbReference>
<evidence type="ECO:0000256" key="5">
    <source>
        <dbReference type="ARBA" id="ARBA00022741"/>
    </source>
</evidence>
<evidence type="ECO:0000256" key="3">
    <source>
        <dbReference type="ARBA" id="ARBA00022448"/>
    </source>
</evidence>
<dbReference type="EMBL" id="JACICC010000005">
    <property type="protein sequence ID" value="MBB3810265.1"/>
    <property type="molecule type" value="Genomic_DNA"/>
</dbReference>
<dbReference type="GO" id="GO:0016887">
    <property type="term" value="F:ATP hydrolysis activity"/>
    <property type="evidence" value="ECO:0007669"/>
    <property type="project" value="InterPro"/>
</dbReference>
<keyword evidence="11" id="KW-1185">Reference proteome</keyword>
<dbReference type="SMART" id="SM00382">
    <property type="entry name" value="AAA"/>
    <property type="match status" value="1"/>
</dbReference>
<dbReference type="FunFam" id="3.40.50.300:FF:000042">
    <property type="entry name" value="Maltose/maltodextrin ABC transporter, ATP-binding protein"/>
    <property type="match status" value="1"/>
</dbReference>
<dbReference type="Gene3D" id="2.40.50.100">
    <property type="match status" value="1"/>
</dbReference>
<protein>
    <submittedName>
        <fullName evidence="10">Multiple sugar transport system ATP-binding protein</fullName>
        <ecNumber evidence="10">3.6.3.-</ecNumber>
    </submittedName>
</protein>
<comment type="similarity">
    <text evidence="2">Belongs to the ABC transporter superfamily.</text>
</comment>
<dbReference type="PANTHER" id="PTHR43875:SF15">
    <property type="entry name" value="TREHALOSE IMPORT ATP-BINDING PROTEIN SUGC"/>
    <property type="match status" value="1"/>
</dbReference>
<dbReference type="GO" id="GO:0055052">
    <property type="term" value="C:ATP-binding cassette (ABC) transporter complex, substrate-binding subunit-containing"/>
    <property type="evidence" value="ECO:0007669"/>
    <property type="project" value="TreeGrafter"/>
</dbReference>
<evidence type="ECO:0000256" key="4">
    <source>
        <dbReference type="ARBA" id="ARBA00022475"/>
    </source>
</evidence>
<evidence type="ECO:0000256" key="7">
    <source>
        <dbReference type="ARBA" id="ARBA00022967"/>
    </source>
</evidence>
<evidence type="ECO:0000256" key="8">
    <source>
        <dbReference type="ARBA" id="ARBA00023136"/>
    </source>
</evidence>
<dbReference type="InterPro" id="IPR027417">
    <property type="entry name" value="P-loop_NTPase"/>
</dbReference>
<comment type="subcellular location">
    <subcellularLocation>
        <location evidence="1">Cell inner membrane</location>
        <topology evidence="1">Peripheral membrane protein</topology>
    </subcellularLocation>
</comment>
<evidence type="ECO:0000313" key="11">
    <source>
        <dbReference type="Proteomes" id="UP000537592"/>
    </source>
</evidence>
<organism evidence="10 11">
    <name type="scientific">Pseudochelatococcus contaminans</name>
    <dbReference type="NCBI Taxonomy" id="1538103"/>
    <lineage>
        <taxon>Bacteria</taxon>
        <taxon>Pseudomonadati</taxon>
        <taxon>Pseudomonadota</taxon>
        <taxon>Alphaproteobacteria</taxon>
        <taxon>Hyphomicrobiales</taxon>
        <taxon>Chelatococcaceae</taxon>
        <taxon>Pseudochelatococcus</taxon>
    </lineage>
</organism>
<evidence type="ECO:0000256" key="6">
    <source>
        <dbReference type="ARBA" id="ARBA00022840"/>
    </source>
</evidence>
<keyword evidence="4" id="KW-1003">Cell membrane</keyword>
<dbReference type="PANTHER" id="PTHR43875">
    <property type="entry name" value="MALTODEXTRIN IMPORT ATP-BINDING PROTEIN MSMX"/>
    <property type="match status" value="1"/>
</dbReference>
<dbReference type="Proteomes" id="UP000537592">
    <property type="component" value="Unassembled WGS sequence"/>
</dbReference>
<evidence type="ECO:0000256" key="1">
    <source>
        <dbReference type="ARBA" id="ARBA00004417"/>
    </source>
</evidence>
<proteinExistence type="inferred from homology"/>
<dbReference type="RefSeq" id="WP_183753145.1">
    <property type="nucleotide sequence ID" value="NZ_JACICC010000005.1"/>
</dbReference>
<comment type="caution">
    <text evidence="10">The sequence shown here is derived from an EMBL/GenBank/DDBJ whole genome shotgun (WGS) entry which is preliminary data.</text>
</comment>
<dbReference type="InterPro" id="IPR003439">
    <property type="entry name" value="ABC_transporter-like_ATP-bd"/>
</dbReference>
<keyword evidence="7" id="KW-1278">Translocase</keyword>
<dbReference type="GO" id="GO:0008643">
    <property type="term" value="P:carbohydrate transport"/>
    <property type="evidence" value="ECO:0007669"/>
    <property type="project" value="InterPro"/>
</dbReference>
<keyword evidence="10" id="KW-0762">Sugar transport</keyword>